<dbReference type="AlphaFoldDB" id="A0A5P1FFI1"/>
<dbReference type="Proteomes" id="UP000243459">
    <property type="component" value="Chromosome 3"/>
</dbReference>
<name>A0A5P1FFI1_ASPOF</name>
<feature type="region of interest" description="Disordered" evidence="1">
    <location>
        <begin position="1"/>
        <end position="29"/>
    </location>
</feature>
<proteinExistence type="predicted"/>
<sequence>MIGIRGATGEGEGFGDESLVSASSTVPDGIGLGDDELIMASELELEAMGGVTGYSEKREIELRKICEDGGKGWEKVSYLNAQQLLISA</sequence>
<dbReference type="Gramene" id="ONK75619">
    <property type="protein sequence ID" value="ONK75619"/>
    <property type="gene ID" value="A4U43_C03F18790"/>
</dbReference>
<evidence type="ECO:0000313" key="3">
    <source>
        <dbReference type="Proteomes" id="UP000243459"/>
    </source>
</evidence>
<keyword evidence="3" id="KW-1185">Reference proteome</keyword>
<dbReference type="EMBL" id="CM007383">
    <property type="protein sequence ID" value="ONK75619.1"/>
    <property type="molecule type" value="Genomic_DNA"/>
</dbReference>
<evidence type="ECO:0000313" key="2">
    <source>
        <dbReference type="EMBL" id="ONK75619.1"/>
    </source>
</evidence>
<accession>A0A5P1FFI1</accession>
<evidence type="ECO:0000256" key="1">
    <source>
        <dbReference type="SAM" id="MobiDB-lite"/>
    </source>
</evidence>
<reference evidence="3" key="1">
    <citation type="journal article" date="2017" name="Nat. Commun.">
        <title>The asparagus genome sheds light on the origin and evolution of a young Y chromosome.</title>
        <authorList>
            <person name="Harkess A."/>
            <person name="Zhou J."/>
            <person name="Xu C."/>
            <person name="Bowers J.E."/>
            <person name="Van der Hulst R."/>
            <person name="Ayyampalayam S."/>
            <person name="Mercati F."/>
            <person name="Riccardi P."/>
            <person name="McKain M.R."/>
            <person name="Kakrana A."/>
            <person name="Tang H."/>
            <person name="Ray J."/>
            <person name="Groenendijk J."/>
            <person name="Arikit S."/>
            <person name="Mathioni S.M."/>
            <person name="Nakano M."/>
            <person name="Shan H."/>
            <person name="Telgmann-Rauber A."/>
            <person name="Kanno A."/>
            <person name="Yue Z."/>
            <person name="Chen H."/>
            <person name="Li W."/>
            <person name="Chen Y."/>
            <person name="Xu X."/>
            <person name="Zhang Y."/>
            <person name="Luo S."/>
            <person name="Chen H."/>
            <person name="Gao J."/>
            <person name="Mao Z."/>
            <person name="Pires J.C."/>
            <person name="Luo M."/>
            <person name="Kudrna D."/>
            <person name="Wing R.A."/>
            <person name="Meyers B.C."/>
            <person name="Yi K."/>
            <person name="Kong H."/>
            <person name="Lavrijsen P."/>
            <person name="Sunseri F."/>
            <person name="Falavigna A."/>
            <person name="Ye Y."/>
            <person name="Leebens-Mack J.H."/>
            <person name="Chen G."/>
        </authorList>
    </citation>
    <scope>NUCLEOTIDE SEQUENCE [LARGE SCALE GENOMIC DNA]</scope>
    <source>
        <strain evidence="3">cv. DH0086</strain>
    </source>
</reference>
<protein>
    <submittedName>
        <fullName evidence="2">Uncharacterized protein</fullName>
    </submittedName>
</protein>
<organism evidence="2 3">
    <name type="scientific">Asparagus officinalis</name>
    <name type="common">Garden asparagus</name>
    <dbReference type="NCBI Taxonomy" id="4686"/>
    <lineage>
        <taxon>Eukaryota</taxon>
        <taxon>Viridiplantae</taxon>
        <taxon>Streptophyta</taxon>
        <taxon>Embryophyta</taxon>
        <taxon>Tracheophyta</taxon>
        <taxon>Spermatophyta</taxon>
        <taxon>Magnoliopsida</taxon>
        <taxon>Liliopsida</taxon>
        <taxon>Asparagales</taxon>
        <taxon>Asparagaceae</taxon>
        <taxon>Asparagoideae</taxon>
        <taxon>Asparagus</taxon>
    </lineage>
</organism>
<feature type="compositionally biased region" description="Gly residues" evidence="1">
    <location>
        <begin position="1"/>
        <end position="12"/>
    </location>
</feature>
<gene>
    <name evidence="2" type="ORF">A4U43_C03F18790</name>
</gene>